<reference evidence="2" key="1">
    <citation type="journal article" date="2023" name="G3 (Bethesda)">
        <title>Genome assembly and association tests identify interacting loci associated with vigor, precocity, and sex in interspecific pistachio rootstocks.</title>
        <authorList>
            <person name="Palmer W."/>
            <person name="Jacygrad E."/>
            <person name="Sagayaradj S."/>
            <person name="Cavanaugh K."/>
            <person name="Han R."/>
            <person name="Bertier L."/>
            <person name="Beede B."/>
            <person name="Kafkas S."/>
            <person name="Golino D."/>
            <person name="Preece J."/>
            <person name="Michelmore R."/>
        </authorList>
    </citation>
    <scope>NUCLEOTIDE SEQUENCE [LARGE SCALE GENOMIC DNA]</scope>
</reference>
<protein>
    <submittedName>
        <fullName evidence="1">Uncharacterized protein</fullName>
    </submittedName>
</protein>
<evidence type="ECO:0000313" key="2">
    <source>
        <dbReference type="Proteomes" id="UP001164250"/>
    </source>
</evidence>
<dbReference type="Proteomes" id="UP001164250">
    <property type="component" value="Chromosome 3"/>
</dbReference>
<sequence>MEPVEKCLRDAKMDKSTIHDVVLVGGLTRIPKVQHLLQDFFNGKELCKNINADEAVAYGAAVQAAILSGEGNEKVQDSVAFGCYPSVAWVGNSRRKHNWPEHYVPITNDRARLSKDEIEKMIEEAEKYKAEDEEHKRKVEAKNALENYAYNMRNTVKDALSKSSSTLSADDKKKLEDAIDEATKCLDRNQLAETNEFEDKMKKLEGICYPIIVKMYQAAGGISPAGASGARPAGKSENNMRNTIKDILDNIGSKLSASDQKKIEDEIKELEKMCNPIISKMSQGGGAAKGEGMDNDFL</sequence>
<keyword evidence="2" id="KW-1185">Reference proteome</keyword>
<organism evidence="1 2">
    <name type="scientific">Pistacia atlantica</name>
    <dbReference type="NCBI Taxonomy" id="434234"/>
    <lineage>
        <taxon>Eukaryota</taxon>
        <taxon>Viridiplantae</taxon>
        <taxon>Streptophyta</taxon>
        <taxon>Embryophyta</taxon>
        <taxon>Tracheophyta</taxon>
        <taxon>Spermatophyta</taxon>
        <taxon>Magnoliopsida</taxon>
        <taxon>eudicotyledons</taxon>
        <taxon>Gunneridae</taxon>
        <taxon>Pentapetalae</taxon>
        <taxon>rosids</taxon>
        <taxon>malvids</taxon>
        <taxon>Sapindales</taxon>
        <taxon>Anacardiaceae</taxon>
        <taxon>Pistacia</taxon>
    </lineage>
</organism>
<dbReference type="EMBL" id="CM047899">
    <property type="protein sequence ID" value="KAJ0102756.1"/>
    <property type="molecule type" value="Genomic_DNA"/>
</dbReference>
<accession>A0ACC1BUF2</accession>
<proteinExistence type="predicted"/>
<name>A0ACC1BUF2_9ROSI</name>
<gene>
    <name evidence="1" type="ORF">Patl1_06372</name>
</gene>
<comment type="caution">
    <text evidence="1">The sequence shown here is derived from an EMBL/GenBank/DDBJ whole genome shotgun (WGS) entry which is preliminary data.</text>
</comment>
<evidence type="ECO:0000313" key="1">
    <source>
        <dbReference type="EMBL" id="KAJ0102756.1"/>
    </source>
</evidence>